<reference evidence="5" key="1">
    <citation type="submission" date="2020-05" db="EMBL/GenBank/DDBJ databases">
        <title>Phylogenomic resolution of chytrid fungi.</title>
        <authorList>
            <person name="Stajich J.E."/>
            <person name="Amses K."/>
            <person name="Simmons R."/>
            <person name="Seto K."/>
            <person name="Myers J."/>
            <person name="Bonds A."/>
            <person name="Quandt C.A."/>
            <person name="Barry K."/>
            <person name="Liu P."/>
            <person name="Grigoriev I."/>
            <person name="Longcore J.E."/>
            <person name="James T.Y."/>
        </authorList>
    </citation>
    <scope>NUCLEOTIDE SEQUENCE</scope>
    <source>
        <strain evidence="5">PLAUS21</strain>
    </source>
</reference>
<dbReference type="EMBL" id="JADGKB010000079">
    <property type="protein sequence ID" value="KAJ3254727.1"/>
    <property type="molecule type" value="Genomic_DNA"/>
</dbReference>
<dbReference type="AlphaFoldDB" id="A0AAD5UDR9"/>
<keyword evidence="6" id="KW-1185">Reference proteome</keyword>
<proteinExistence type="inferred from homology"/>
<dbReference type="Pfam" id="PF01876">
    <property type="entry name" value="RNase_P_p30"/>
    <property type="match status" value="1"/>
</dbReference>
<comment type="subcellular location">
    <subcellularLocation>
        <location evidence="1">Nucleus</location>
    </subcellularLocation>
</comment>
<evidence type="ECO:0000256" key="3">
    <source>
        <dbReference type="ARBA" id="ARBA00022694"/>
    </source>
</evidence>
<accession>A0AAD5UDR9</accession>
<dbReference type="Proteomes" id="UP001210925">
    <property type="component" value="Unassembled WGS sequence"/>
</dbReference>
<evidence type="ECO:0000313" key="5">
    <source>
        <dbReference type="EMBL" id="KAJ3254727.1"/>
    </source>
</evidence>
<dbReference type="Gene3D" id="3.20.20.140">
    <property type="entry name" value="Metal-dependent hydrolases"/>
    <property type="match status" value="1"/>
</dbReference>
<sequence length="159" mass="17745">MEVDIITIDCTQRLPFYLKLPSINMAISRGIHFELTYAPAIKDVTVKRNIISNAMALMRVTKGKNVIISSEASDLLQFRGAADVINLCFMLKMNGQVARDAINSNPASCVVHGCILLLIVVTRQKTFKSVILIESPKNEKKRSREESANPKEANKKNKK</sequence>
<gene>
    <name evidence="5" type="primary">RPP30</name>
    <name evidence="5" type="ORF">HK103_006879</name>
</gene>
<dbReference type="GO" id="GO:0005655">
    <property type="term" value="C:nucleolar ribonuclease P complex"/>
    <property type="evidence" value="ECO:0007669"/>
    <property type="project" value="TreeGrafter"/>
</dbReference>
<dbReference type="PANTHER" id="PTHR13031:SF0">
    <property type="entry name" value="RIBONUCLEASE P PROTEIN SUBUNIT P30"/>
    <property type="match status" value="1"/>
</dbReference>
<organism evidence="5 6">
    <name type="scientific">Boothiomyces macroporosus</name>
    <dbReference type="NCBI Taxonomy" id="261099"/>
    <lineage>
        <taxon>Eukaryota</taxon>
        <taxon>Fungi</taxon>
        <taxon>Fungi incertae sedis</taxon>
        <taxon>Chytridiomycota</taxon>
        <taxon>Chytridiomycota incertae sedis</taxon>
        <taxon>Chytridiomycetes</taxon>
        <taxon>Rhizophydiales</taxon>
        <taxon>Terramycetaceae</taxon>
        <taxon>Boothiomyces</taxon>
    </lineage>
</organism>
<evidence type="ECO:0000313" key="6">
    <source>
        <dbReference type="Proteomes" id="UP001210925"/>
    </source>
</evidence>
<dbReference type="GO" id="GO:0008033">
    <property type="term" value="P:tRNA processing"/>
    <property type="evidence" value="ECO:0007669"/>
    <property type="project" value="UniProtKB-KW"/>
</dbReference>
<dbReference type="SUPFAM" id="SSF89550">
    <property type="entry name" value="PHP domain-like"/>
    <property type="match status" value="1"/>
</dbReference>
<dbReference type="GO" id="GO:0003723">
    <property type="term" value="F:RNA binding"/>
    <property type="evidence" value="ECO:0007669"/>
    <property type="project" value="TreeGrafter"/>
</dbReference>
<evidence type="ECO:0000256" key="1">
    <source>
        <dbReference type="ARBA" id="ARBA00004123"/>
    </source>
</evidence>
<dbReference type="InterPro" id="IPR016195">
    <property type="entry name" value="Pol/histidinol_Pase-like"/>
</dbReference>
<protein>
    <submittedName>
        <fullName evidence="5">Ribonuclease P protein subunit p30</fullName>
    </submittedName>
</protein>
<evidence type="ECO:0000256" key="4">
    <source>
        <dbReference type="SAM" id="MobiDB-lite"/>
    </source>
</evidence>
<name>A0AAD5UDR9_9FUNG</name>
<dbReference type="InterPro" id="IPR002738">
    <property type="entry name" value="RNase_P_p30"/>
</dbReference>
<comment type="similarity">
    <text evidence="2">Belongs to the eukaryotic/archaeal RNase P protein component 3 family.</text>
</comment>
<keyword evidence="3" id="KW-0819">tRNA processing</keyword>
<comment type="caution">
    <text evidence="5">The sequence shown here is derived from an EMBL/GenBank/DDBJ whole genome shotgun (WGS) entry which is preliminary data.</text>
</comment>
<feature type="region of interest" description="Disordered" evidence="4">
    <location>
        <begin position="136"/>
        <end position="159"/>
    </location>
</feature>
<evidence type="ECO:0000256" key="2">
    <source>
        <dbReference type="ARBA" id="ARBA00007331"/>
    </source>
</evidence>
<dbReference type="PANTHER" id="PTHR13031">
    <property type="entry name" value="RIBONUCLEASE P SUBUNIT P30"/>
    <property type="match status" value="1"/>
</dbReference>